<evidence type="ECO:0000313" key="17">
    <source>
        <dbReference type="Proteomes" id="UP000635885"/>
    </source>
</evidence>
<keyword evidence="6" id="KW-0408">Iron</keyword>
<keyword evidence="10 11" id="KW-0998">Cell outer membrane</keyword>
<evidence type="ECO:0000256" key="11">
    <source>
        <dbReference type="PROSITE-ProRule" id="PRU01360"/>
    </source>
</evidence>
<dbReference type="Gene3D" id="2.60.40.1120">
    <property type="entry name" value="Carboxypeptidase-like, regulatory domain"/>
    <property type="match status" value="1"/>
</dbReference>
<comment type="similarity">
    <text evidence="11 12">Belongs to the TonB-dependent receptor family.</text>
</comment>
<dbReference type="InterPro" id="IPR000531">
    <property type="entry name" value="Beta-barrel_TonB"/>
</dbReference>
<evidence type="ECO:0000256" key="4">
    <source>
        <dbReference type="ARBA" id="ARBA00022496"/>
    </source>
</evidence>
<evidence type="ECO:0000259" key="14">
    <source>
        <dbReference type="Pfam" id="PF00593"/>
    </source>
</evidence>
<comment type="subcellular location">
    <subcellularLocation>
        <location evidence="1 11">Cell outer membrane</location>
        <topology evidence="1 11">Multi-pass membrane protein</topology>
    </subcellularLocation>
</comment>
<keyword evidence="7" id="KW-0406">Ion transport</keyword>
<organism evidence="16 17">
    <name type="scientific">Belliella aquatica</name>
    <dbReference type="NCBI Taxonomy" id="1323734"/>
    <lineage>
        <taxon>Bacteria</taxon>
        <taxon>Pseudomonadati</taxon>
        <taxon>Bacteroidota</taxon>
        <taxon>Cytophagia</taxon>
        <taxon>Cytophagales</taxon>
        <taxon>Cyclobacteriaceae</taxon>
        <taxon>Belliella</taxon>
    </lineage>
</organism>
<reference evidence="17" key="1">
    <citation type="journal article" date="2019" name="Int. J. Syst. Evol. Microbiol.">
        <title>The Global Catalogue of Microorganisms (GCM) 10K type strain sequencing project: providing services to taxonomists for standard genome sequencing and annotation.</title>
        <authorList>
            <consortium name="The Broad Institute Genomics Platform"/>
            <consortium name="The Broad Institute Genome Sequencing Center for Infectious Disease"/>
            <person name="Wu L."/>
            <person name="Ma J."/>
        </authorList>
    </citation>
    <scope>NUCLEOTIDE SEQUENCE [LARGE SCALE GENOMIC DNA]</scope>
    <source>
        <strain evidence="17">CGMCC 1.12479</strain>
    </source>
</reference>
<dbReference type="SUPFAM" id="SSF49464">
    <property type="entry name" value="Carboxypeptidase regulatory domain-like"/>
    <property type="match status" value="1"/>
</dbReference>
<feature type="domain" description="TonB-dependent receptor plug" evidence="15">
    <location>
        <begin position="121"/>
        <end position="227"/>
    </location>
</feature>
<dbReference type="Proteomes" id="UP000635885">
    <property type="component" value="Unassembled WGS sequence"/>
</dbReference>
<dbReference type="InterPro" id="IPR012910">
    <property type="entry name" value="Plug_dom"/>
</dbReference>
<evidence type="ECO:0000256" key="2">
    <source>
        <dbReference type="ARBA" id="ARBA00022448"/>
    </source>
</evidence>
<accession>A0ABQ1N725</accession>
<keyword evidence="16" id="KW-0675">Receptor</keyword>
<protein>
    <submittedName>
        <fullName evidence="16">TonB-dependent receptor</fullName>
    </submittedName>
</protein>
<dbReference type="Pfam" id="PF07715">
    <property type="entry name" value="Plug"/>
    <property type="match status" value="1"/>
</dbReference>
<evidence type="ECO:0000259" key="15">
    <source>
        <dbReference type="Pfam" id="PF07715"/>
    </source>
</evidence>
<feature type="chain" id="PRO_5046577291" evidence="13">
    <location>
        <begin position="20"/>
        <end position="837"/>
    </location>
</feature>
<dbReference type="Gene3D" id="2.40.170.20">
    <property type="entry name" value="TonB-dependent receptor, beta-barrel domain"/>
    <property type="match status" value="1"/>
</dbReference>
<keyword evidence="9 11" id="KW-0472">Membrane</keyword>
<gene>
    <name evidence="16" type="ORF">GCM10010993_33140</name>
</gene>
<dbReference type="PANTHER" id="PTHR32552:SF81">
    <property type="entry name" value="TONB-DEPENDENT OUTER MEMBRANE RECEPTOR"/>
    <property type="match status" value="1"/>
</dbReference>
<dbReference type="PANTHER" id="PTHR32552">
    <property type="entry name" value="FERRICHROME IRON RECEPTOR-RELATED"/>
    <property type="match status" value="1"/>
</dbReference>
<dbReference type="Pfam" id="PF00593">
    <property type="entry name" value="TonB_dep_Rec_b-barrel"/>
    <property type="match status" value="1"/>
</dbReference>
<evidence type="ECO:0000256" key="7">
    <source>
        <dbReference type="ARBA" id="ARBA00023065"/>
    </source>
</evidence>
<evidence type="ECO:0000256" key="12">
    <source>
        <dbReference type="RuleBase" id="RU003357"/>
    </source>
</evidence>
<keyword evidence="3 11" id="KW-1134">Transmembrane beta strand</keyword>
<comment type="caution">
    <text evidence="16">The sequence shown here is derived from an EMBL/GenBank/DDBJ whole genome shotgun (WGS) entry which is preliminary data.</text>
</comment>
<dbReference type="EMBL" id="BMFD01000017">
    <property type="protein sequence ID" value="GGC52031.1"/>
    <property type="molecule type" value="Genomic_DNA"/>
</dbReference>
<feature type="domain" description="TonB-dependent receptor-like beta-barrel" evidence="14">
    <location>
        <begin position="317"/>
        <end position="800"/>
    </location>
</feature>
<keyword evidence="13" id="KW-0732">Signal</keyword>
<evidence type="ECO:0000256" key="8">
    <source>
        <dbReference type="ARBA" id="ARBA00023077"/>
    </source>
</evidence>
<evidence type="ECO:0000313" key="16">
    <source>
        <dbReference type="EMBL" id="GGC52031.1"/>
    </source>
</evidence>
<dbReference type="InterPro" id="IPR008969">
    <property type="entry name" value="CarboxyPept-like_regulatory"/>
</dbReference>
<evidence type="ECO:0000256" key="13">
    <source>
        <dbReference type="SAM" id="SignalP"/>
    </source>
</evidence>
<dbReference type="PROSITE" id="PS52016">
    <property type="entry name" value="TONB_DEPENDENT_REC_3"/>
    <property type="match status" value="1"/>
</dbReference>
<dbReference type="SUPFAM" id="SSF56935">
    <property type="entry name" value="Porins"/>
    <property type="match status" value="1"/>
</dbReference>
<keyword evidence="4" id="KW-0410">Iron transport</keyword>
<keyword evidence="2 11" id="KW-0813">Transport</keyword>
<dbReference type="InterPro" id="IPR036942">
    <property type="entry name" value="Beta-barrel_TonB_sf"/>
</dbReference>
<evidence type="ECO:0000256" key="6">
    <source>
        <dbReference type="ARBA" id="ARBA00023004"/>
    </source>
</evidence>
<evidence type="ECO:0000256" key="5">
    <source>
        <dbReference type="ARBA" id="ARBA00022692"/>
    </source>
</evidence>
<name>A0ABQ1N725_9BACT</name>
<sequence length="837" mass="91787">MKQILLITILINIFSLSHAQTSGTVSGKVVDKSGASIPGVSIRVKEISNLGTSTSIGGQYRLTNIQPGSYTLEASFIGYSSEVRSFTLDSSDQVIVDFILSENDILLEGATVTAQRREEDIQKVPVAVTTYDKKFINDFNIREIDALSEFVPGLQVQLQSPNNPGFVIRGITSDNGDSRVEPRVSVFQDGVSISKSRGSVIEVFDMERVEVLKGPQGTLFGRGAQIGAVHFVQNKAQRDFAGELTLGYGNYNQQLASGFVNTPISDKLFFRLAGQYNKRDGFIENISGGNLNGKETGALRGSLRWLPTQKTIVDLIYNYQKDNYPGTAFISGTVAPIGREPNPFRTTNLESGEDLGIKRNVWGTTLLVDQLLNNNLTLNSITAFRQFDSDEAFDADGSELPVLSFSEIAFGRQFSQELRFAYDNKRNFTGFFGGSYFHENGYQKVPFVTNENSFVALVSPLLNAASGGAFPILPNFNNDGTPFLAAGALLGIPLKGRHTESNQNYGQVNAYEAFADGTYNFNKLAITLGLRATHEIVNNGYEAIYEGSPSVVSLALGNPFGAAPNLIFRPTDGRVKGEGSFTSVVGRGVLAYTINDNLNSYANISRGRRPNVIQVNPDGAEELNAEIVWSYELGLKGLYKKFSYDLAAYYYDYSNFQVTVVENQGGTIQAFTRDAGNASAAGFETSFRYAFTRNLSVFGNYSFIDAKFDDTDNDGNAQELAGNRFRLTPKHSFSFGVLGDFPIGKGGLFIRPSYTYKSQVFFEEENQESISQDGYGLLNARAGYYTQNRKWEFAIYGSNLLNEEYLIDAGNTGLLFGTPTFIAGPPTLFGIQITGRF</sequence>
<dbReference type="RefSeq" id="WP_188444222.1">
    <property type="nucleotide sequence ID" value="NZ_BMFD01000017.1"/>
</dbReference>
<evidence type="ECO:0000256" key="3">
    <source>
        <dbReference type="ARBA" id="ARBA00022452"/>
    </source>
</evidence>
<dbReference type="InterPro" id="IPR039426">
    <property type="entry name" value="TonB-dep_rcpt-like"/>
</dbReference>
<proteinExistence type="inferred from homology"/>
<feature type="signal peptide" evidence="13">
    <location>
        <begin position="1"/>
        <end position="19"/>
    </location>
</feature>
<keyword evidence="8 12" id="KW-0798">TonB box</keyword>
<evidence type="ECO:0000256" key="9">
    <source>
        <dbReference type="ARBA" id="ARBA00023136"/>
    </source>
</evidence>
<keyword evidence="5 11" id="KW-0812">Transmembrane</keyword>
<keyword evidence="17" id="KW-1185">Reference proteome</keyword>
<dbReference type="Pfam" id="PF13715">
    <property type="entry name" value="CarbopepD_reg_2"/>
    <property type="match status" value="1"/>
</dbReference>
<evidence type="ECO:0000256" key="1">
    <source>
        <dbReference type="ARBA" id="ARBA00004571"/>
    </source>
</evidence>
<evidence type="ECO:0000256" key="10">
    <source>
        <dbReference type="ARBA" id="ARBA00023237"/>
    </source>
</evidence>